<dbReference type="RefSeq" id="WP_378280646.1">
    <property type="nucleotide sequence ID" value="NZ_JBHSON010000005.1"/>
</dbReference>
<dbReference type="InterPro" id="IPR032025">
    <property type="entry name" value="DUF5063"/>
</dbReference>
<comment type="caution">
    <text evidence="1">The sequence shown here is derived from an EMBL/GenBank/DDBJ whole genome shotgun (WGS) entry which is preliminary data.</text>
</comment>
<gene>
    <name evidence="1" type="ORF">ACFPZN_05290</name>
</gene>
<evidence type="ECO:0000313" key="2">
    <source>
        <dbReference type="Proteomes" id="UP001596074"/>
    </source>
</evidence>
<sequence>MSDSNSPQDWNALAERVARHVENYLNGLEAVARGDGGRHTVPLLLLEVSQVILAGAQLGASADVILPDNWEPEVGEDPDLDEIRQGLSERLIGVDEYTEVFDPYKDDETTSYRLSDDLVDVASDLVHGLRHYQHDRPLEALWWWQYSYFNHWGNHAGAALRALHAVIAGARLDVADEATAATEAAGVL</sequence>
<dbReference type="Gene3D" id="1.20.120.1550">
    <property type="entry name" value="Protein of unknown function DUF5063"/>
    <property type="match status" value="1"/>
</dbReference>
<dbReference type="EMBL" id="JBHSON010000005">
    <property type="protein sequence ID" value="MFC5745022.1"/>
    <property type="molecule type" value="Genomic_DNA"/>
</dbReference>
<protein>
    <submittedName>
        <fullName evidence="1">DUF5063 domain-containing protein</fullName>
    </submittedName>
</protein>
<proteinExistence type="predicted"/>
<reference evidence="2" key="1">
    <citation type="journal article" date="2019" name="Int. J. Syst. Evol. Microbiol.">
        <title>The Global Catalogue of Microorganisms (GCM) 10K type strain sequencing project: providing services to taxonomists for standard genome sequencing and annotation.</title>
        <authorList>
            <consortium name="The Broad Institute Genomics Platform"/>
            <consortium name="The Broad Institute Genome Sequencing Center for Infectious Disease"/>
            <person name="Wu L."/>
            <person name="Ma J."/>
        </authorList>
    </citation>
    <scope>NUCLEOTIDE SEQUENCE [LARGE SCALE GENOMIC DNA]</scope>
    <source>
        <strain evidence="2">KCTC 42087</strain>
    </source>
</reference>
<evidence type="ECO:0000313" key="1">
    <source>
        <dbReference type="EMBL" id="MFC5745022.1"/>
    </source>
</evidence>
<dbReference type="InterPro" id="IPR038312">
    <property type="entry name" value="DUF5063_sf"/>
</dbReference>
<organism evidence="1 2">
    <name type="scientific">Actinomadura rugatobispora</name>
    <dbReference type="NCBI Taxonomy" id="1994"/>
    <lineage>
        <taxon>Bacteria</taxon>
        <taxon>Bacillati</taxon>
        <taxon>Actinomycetota</taxon>
        <taxon>Actinomycetes</taxon>
        <taxon>Streptosporangiales</taxon>
        <taxon>Thermomonosporaceae</taxon>
        <taxon>Actinomadura</taxon>
    </lineage>
</organism>
<dbReference type="Proteomes" id="UP001596074">
    <property type="component" value="Unassembled WGS sequence"/>
</dbReference>
<dbReference type="Pfam" id="PF16702">
    <property type="entry name" value="DUF5063"/>
    <property type="match status" value="1"/>
</dbReference>
<keyword evidence="2" id="KW-1185">Reference proteome</keyword>
<accession>A0ABW0ZQI5</accession>
<name>A0ABW0ZQI5_9ACTN</name>